<dbReference type="InterPro" id="IPR038538">
    <property type="entry name" value="MTERF_sf"/>
</dbReference>
<evidence type="ECO:0000313" key="2">
    <source>
        <dbReference type="Proteomes" id="UP000232323"/>
    </source>
</evidence>
<accession>A0A250XJH6</accession>
<organism evidence="1 2">
    <name type="scientific">Chlamydomonas eustigma</name>
    <dbReference type="NCBI Taxonomy" id="1157962"/>
    <lineage>
        <taxon>Eukaryota</taxon>
        <taxon>Viridiplantae</taxon>
        <taxon>Chlorophyta</taxon>
        <taxon>core chlorophytes</taxon>
        <taxon>Chlorophyceae</taxon>
        <taxon>CS clade</taxon>
        <taxon>Chlamydomonadales</taxon>
        <taxon>Chlamydomonadaceae</taxon>
        <taxon>Chlamydomonas</taxon>
    </lineage>
</organism>
<dbReference type="Gene3D" id="1.25.70.10">
    <property type="entry name" value="Transcription termination factor 3, mitochondrial"/>
    <property type="match status" value="1"/>
</dbReference>
<comment type="caution">
    <text evidence="1">The sequence shown here is derived from an EMBL/GenBank/DDBJ whole genome shotgun (WGS) entry which is preliminary data.</text>
</comment>
<protein>
    <submittedName>
        <fullName evidence="1">Uncharacterized protein</fullName>
    </submittedName>
</protein>
<gene>
    <name evidence="1" type="ORF">CEUSTIGMA_g10609.t1</name>
</gene>
<proteinExistence type="predicted"/>
<dbReference type="Proteomes" id="UP000232323">
    <property type="component" value="Unassembled WGS sequence"/>
</dbReference>
<name>A0A250XJH6_9CHLO</name>
<keyword evidence="2" id="KW-1185">Reference proteome</keyword>
<dbReference type="OrthoDB" id="540100at2759"/>
<sequence>MGRLASENDSMGPEASSMEFLARHYSSRQVEVLLHSNANILEADIAGWSNFFVSGMGLSHDEFFKLLRYSSSIIFGKSPYSVGVCIMSLQSIGLNRDEILDRIIPYYPGILLLTEEEIVSARDRLASKDLMAGEEQAVRLIQLCPAYLLLTQELDPILRRIRSNCHNK</sequence>
<dbReference type="EMBL" id="BEGY01000093">
    <property type="protein sequence ID" value="GAX83183.1"/>
    <property type="molecule type" value="Genomic_DNA"/>
</dbReference>
<dbReference type="AlphaFoldDB" id="A0A250XJH6"/>
<evidence type="ECO:0000313" key="1">
    <source>
        <dbReference type="EMBL" id="GAX83183.1"/>
    </source>
</evidence>
<reference evidence="1 2" key="1">
    <citation type="submission" date="2017-08" db="EMBL/GenBank/DDBJ databases">
        <title>Acidophilic green algal genome provides insights into adaptation to an acidic environment.</title>
        <authorList>
            <person name="Hirooka S."/>
            <person name="Hirose Y."/>
            <person name="Kanesaki Y."/>
            <person name="Higuchi S."/>
            <person name="Fujiwara T."/>
            <person name="Onuma R."/>
            <person name="Era A."/>
            <person name="Ohbayashi R."/>
            <person name="Uzuka A."/>
            <person name="Nozaki H."/>
            <person name="Yoshikawa H."/>
            <person name="Miyagishima S.Y."/>
        </authorList>
    </citation>
    <scope>NUCLEOTIDE SEQUENCE [LARGE SCALE GENOMIC DNA]</scope>
    <source>
        <strain evidence="1 2">NIES-2499</strain>
    </source>
</reference>